<evidence type="ECO:0000256" key="1">
    <source>
        <dbReference type="SAM" id="SignalP"/>
    </source>
</evidence>
<dbReference type="Proteomes" id="UP000624703">
    <property type="component" value="Unassembled WGS sequence"/>
</dbReference>
<proteinExistence type="predicted"/>
<gene>
    <name evidence="3" type="ORF">JIN82_10480</name>
</gene>
<dbReference type="RefSeq" id="WP_200311577.1">
    <property type="nucleotide sequence ID" value="NZ_JAENIM010000039.1"/>
</dbReference>
<evidence type="ECO:0000259" key="2">
    <source>
        <dbReference type="Pfam" id="PF07589"/>
    </source>
</evidence>
<evidence type="ECO:0000313" key="4">
    <source>
        <dbReference type="Proteomes" id="UP000624703"/>
    </source>
</evidence>
<comment type="caution">
    <text evidence="3">The sequence shown here is derived from an EMBL/GenBank/DDBJ whole genome shotgun (WGS) entry which is preliminary data.</text>
</comment>
<name>A0A8J7MEM1_9BACT</name>
<dbReference type="Pfam" id="PF07589">
    <property type="entry name" value="PEP-CTERM"/>
    <property type="match status" value="1"/>
</dbReference>
<keyword evidence="1" id="KW-0732">Signal</keyword>
<dbReference type="NCBIfam" id="TIGR02595">
    <property type="entry name" value="PEP_CTERM"/>
    <property type="match status" value="1"/>
</dbReference>
<feature type="chain" id="PRO_5035176033" evidence="1">
    <location>
        <begin position="21"/>
        <end position="243"/>
    </location>
</feature>
<sequence length="243" mass="25255">MKKLILASTAVLASAALSHAAVVTFGSSSSNSLNWSDGRNTATIFNTTESNGSITFTTIQDGVTFELNIQGYTVGAVSPEEKGISIFGNGQGIGVVGGSSGSANNRISNNASGDTADDEFVRYTLTVSGAEVSQLSLSNVEVRYLSKSEDKVFFSDGSSTATFTTGEDFSYATNLGSLDALTATNVSTWYLDQGMIDADSPNNLANAVTAIGSVEFNYEVVPEPSAVALLGLGGLALILRKRR</sequence>
<reference evidence="3" key="1">
    <citation type="submission" date="2021-01" db="EMBL/GenBank/DDBJ databases">
        <title>Modified the classification status of verrucomicrobia.</title>
        <authorList>
            <person name="Feng X."/>
        </authorList>
    </citation>
    <scope>NUCLEOTIDE SEQUENCE</scope>
    <source>
        <strain evidence="3">_KCTC 22039</strain>
    </source>
</reference>
<dbReference type="InterPro" id="IPR013424">
    <property type="entry name" value="Ice-binding_C"/>
</dbReference>
<evidence type="ECO:0000313" key="3">
    <source>
        <dbReference type="EMBL" id="MBK1791577.1"/>
    </source>
</evidence>
<protein>
    <submittedName>
        <fullName evidence="3">PEP-CTERM sorting domain-containing protein</fullName>
    </submittedName>
</protein>
<feature type="signal peptide" evidence="1">
    <location>
        <begin position="1"/>
        <end position="20"/>
    </location>
</feature>
<dbReference type="EMBL" id="JAENIM010000039">
    <property type="protein sequence ID" value="MBK1791577.1"/>
    <property type="molecule type" value="Genomic_DNA"/>
</dbReference>
<organism evidence="3 4">
    <name type="scientific">Persicirhabdus sediminis</name>
    <dbReference type="NCBI Taxonomy" id="454144"/>
    <lineage>
        <taxon>Bacteria</taxon>
        <taxon>Pseudomonadati</taxon>
        <taxon>Verrucomicrobiota</taxon>
        <taxon>Verrucomicrobiia</taxon>
        <taxon>Verrucomicrobiales</taxon>
        <taxon>Verrucomicrobiaceae</taxon>
        <taxon>Persicirhabdus</taxon>
    </lineage>
</organism>
<keyword evidence="4" id="KW-1185">Reference proteome</keyword>
<feature type="domain" description="Ice-binding protein C-terminal" evidence="2">
    <location>
        <begin position="221"/>
        <end position="243"/>
    </location>
</feature>
<accession>A0A8J7MEM1</accession>
<dbReference type="AlphaFoldDB" id="A0A8J7MEM1"/>